<feature type="chain" id="PRO_5013775556" evidence="1">
    <location>
        <begin position="17"/>
        <end position="592"/>
    </location>
</feature>
<dbReference type="Pfam" id="PF23572">
    <property type="entry name" value="GH3_C"/>
    <property type="match status" value="1"/>
</dbReference>
<evidence type="ECO:0000259" key="3">
    <source>
        <dbReference type="Pfam" id="PF23572"/>
    </source>
</evidence>
<feature type="domain" description="GH3 middle" evidence="2">
    <location>
        <begin position="368"/>
        <end position="440"/>
    </location>
</feature>
<gene>
    <name evidence="4" type="ORF">BSL78_17909</name>
</gene>
<feature type="signal peptide" evidence="1">
    <location>
        <begin position="1"/>
        <end position="16"/>
    </location>
</feature>
<dbReference type="InterPro" id="IPR055378">
    <property type="entry name" value="GH3_C"/>
</dbReference>
<evidence type="ECO:0000259" key="2">
    <source>
        <dbReference type="Pfam" id="PF23571"/>
    </source>
</evidence>
<keyword evidence="1" id="KW-0732">Signal</keyword>
<proteinExistence type="predicted"/>
<dbReference type="Proteomes" id="UP000230750">
    <property type="component" value="Unassembled WGS sequence"/>
</dbReference>
<dbReference type="AlphaFoldDB" id="A0A2G8KBA5"/>
<feature type="domain" description="GH3 C-terminal" evidence="3">
    <location>
        <begin position="491"/>
        <end position="577"/>
    </location>
</feature>
<protein>
    <submittedName>
        <fullName evidence="4">Putative indole-3-acetic acid-amido synthetase GH3.9</fullName>
    </submittedName>
</protein>
<organism evidence="4 5">
    <name type="scientific">Stichopus japonicus</name>
    <name type="common">Sea cucumber</name>
    <dbReference type="NCBI Taxonomy" id="307972"/>
    <lineage>
        <taxon>Eukaryota</taxon>
        <taxon>Metazoa</taxon>
        <taxon>Echinodermata</taxon>
        <taxon>Eleutherozoa</taxon>
        <taxon>Echinozoa</taxon>
        <taxon>Holothuroidea</taxon>
        <taxon>Aspidochirotacea</taxon>
        <taxon>Aspidochirotida</taxon>
        <taxon>Stichopodidae</taxon>
        <taxon>Apostichopus</taxon>
    </lineage>
</organism>
<dbReference type="EMBL" id="MRZV01000725">
    <property type="protein sequence ID" value="PIK45239.1"/>
    <property type="molecule type" value="Genomic_DNA"/>
</dbReference>
<accession>A0A2G8KBA5</accession>
<dbReference type="Pfam" id="PF03321">
    <property type="entry name" value="GH3"/>
    <property type="match status" value="1"/>
</dbReference>
<dbReference type="Pfam" id="PF23571">
    <property type="entry name" value="GH3_M"/>
    <property type="match status" value="1"/>
</dbReference>
<evidence type="ECO:0000313" key="5">
    <source>
        <dbReference type="Proteomes" id="UP000230750"/>
    </source>
</evidence>
<evidence type="ECO:0000313" key="4">
    <source>
        <dbReference type="EMBL" id="PIK45239.1"/>
    </source>
</evidence>
<keyword evidence="5" id="KW-1185">Reference proteome</keyword>
<name>A0A2G8KBA5_STIJA</name>
<dbReference type="InterPro" id="IPR004993">
    <property type="entry name" value="GH3"/>
</dbReference>
<dbReference type="InterPro" id="IPR055377">
    <property type="entry name" value="GH3_M"/>
</dbReference>
<comment type="caution">
    <text evidence="4">The sequence shown here is derived from an EMBL/GenBank/DDBJ whole genome shotgun (WGS) entry which is preliminary data.</text>
</comment>
<evidence type="ECO:0000256" key="1">
    <source>
        <dbReference type="SAM" id="SignalP"/>
    </source>
</evidence>
<dbReference type="GO" id="GO:0005737">
    <property type="term" value="C:cytoplasm"/>
    <property type="evidence" value="ECO:0007669"/>
    <property type="project" value="TreeGrafter"/>
</dbReference>
<dbReference type="GO" id="GO:0016881">
    <property type="term" value="F:acid-amino acid ligase activity"/>
    <property type="evidence" value="ECO:0007669"/>
    <property type="project" value="TreeGrafter"/>
</dbReference>
<dbReference type="PANTHER" id="PTHR31901">
    <property type="entry name" value="GH3 DOMAIN-CONTAINING PROTEIN"/>
    <property type="match status" value="1"/>
</dbReference>
<dbReference type="OrthoDB" id="10004661at2759"/>
<sequence>MFILCTLGVVLLFIASQRVSHNTSILSALLHFAFAYYALYSGKKRLVKLRSSTRDPRRAQQDRLTAILTKNKYTAYAIEHELDEIKSLKEFQSKHPLTHYDRYETFVDKLAKGGTNDMTAERTTRLVTTSGTTGEGKLIPKNTMEYLNDYSVMTAIFTESFPNYRPMQKTFRLHCNAEQSRTKGGRLSIAPGMVIEKRMLPYMVSFSTPAHGFLIETIHDAFYVHFLFALKEREVGMTLAPFISMIVEGFKYLNQHWSKMVTDIQNGTINDSVKLPSEIRKNLVRLMGNGDSQRAEEVRQECEKGQQGIMKRLWPNMTHVTAIDNLGIRNQLMETIGRGIPFYSPMYTSAEGTMAYNVDPLQEGNEEYLLTIDHIVYEFIPEDEIDASNPKTYFVDEIQVGRKYEVVITQISGLYRYRLGDVIQVTGFYNNCPKIKFHHRTGAMLSIFGEKVDQVTIADSLNSALTIWPKIEIAFYCTAESTLVSKLPNIEKDSAARYIFFMEIKTDVTCGTIDSNKLAKEIDENIRSRHNHYEYKQTKQIATCIVYLVEVGTFEKLKAFILNNTTASVVQFKMPQKLRTAEMVQIMLENVL</sequence>
<dbReference type="PANTHER" id="PTHR31901:SF9">
    <property type="entry name" value="GH3 DOMAIN-CONTAINING PROTEIN"/>
    <property type="match status" value="1"/>
</dbReference>
<reference evidence="4 5" key="1">
    <citation type="journal article" date="2017" name="PLoS Biol.">
        <title>The sea cucumber genome provides insights into morphological evolution and visceral regeneration.</title>
        <authorList>
            <person name="Zhang X."/>
            <person name="Sun L."/>
            <person name="Yuan J."/>
            <person name="Sun Y."/>
            <person name="Gao Y."/>
            <person name="Zhang L."/>
            <person name="Li S."/>
            <person name="Dai H."/>
            <person name="Hamel J.F."/>
            <person name="Liu C."/>
            <person name="Yu Y."/>
            <person name="Liu S."/>
            <person name="Lin W."/>
            <person name="Guo K."/>
            <person name="Jin S."/>
            <person name="Xu P."/>
            <person name="Storey K.B."/>
            <person name="Huan P."/>
            <person name="Zhang T."/>
            <person name="Zhou Y."/>
            <person name="Zhang J."/>
            <person name="Lin C."/>
            <person name="Li X."/>
            <person name="Xing L."/>
            <person name="Huo D."/>
            <person name="Sun M."/>
            <person name="Wang L."/>
            <person name="Mercier A."/>
            <person name="Li F."/>
            <person name="Yang H."/>
            <person name="Xiang J."/>
        </authorList>
    </citation>
    <scope>NUCLEOTIDE SEQUENCE [LARGE SCALE GENOMIC DNA]</scope>
    <source>
        <strain evidence="4">Shaxun</strain>
        <tissue evidence="4">Muscle</tissue>
    </source>
</reference>